<dbReference type="EMBL" id="ML976617">
    <property type="protein sequence ID" value="KAF1842727.1"/>
    <property type="molecule type" value="Genomic_DNA"/>
</dbReference>
<dbReference type="AlphaFoldDB" id="A0A9P4GC64"/>
<sequence>MPSKTDDTASTTGQVKHDLRKDSKTDETASATKQGSQDTRKYSKSDDTESMAKETREGIRKDSKGLTTEEATDCTQHWEDPEHLAQNQKEYKKFQEDSRARSNTSDDDDEQADGSRIKKRGRGANAHGHASTTASNKKQKTSSSSGPHDDDDDDDDDDDEYPAGRAGDITRVPTDDQKVQWKGPPGSRSIDGSAVEVVYEEKRVGGKQIRASKEDPRVVVQCEATGKTSVHRPEAVYF</sequence>
<feature type="compositionally biased region" description="Basic and acidic residues" evidence="1">
    <location>
        <begin position="15"/>
        <end position="27"/>
    </location>
</feature>
<evidence type="ECO:0000259" key="2">
    <source>
        <dbReference type="Pfam" id="PF11160"/>
    </source>
</evidence>
<evidence type="ECO:0000256" key="1">
    <source>
        <dbReference type="SAM" id="MobiDB-lite"/>
    </source>
</evidence>
<keyword evidence="4" id="KW-1185">Reference proteome</keyword>
<dbReference type="GeneID" id="63850877"/>
<accession>A0A9P4GC64</accession>
<feature type="non-terminal residue" evidence="3">
    <location>
        <position position="238"/>
    </location>
</feature>
<organism evidence="3 4">
    <name type="scientific">Cucurbitaria berberidis CBS 394.84</name>
    <dbReference type="NCBI Taxonomy" id="1168544"/>
    <lineage>
        <taxon>Eukaryota</taxon>
        <taxon>Fungi</taxon>
        <taxon>Dikarya</taxon>
        <taxon>Ascomycota</taxon>
        <taxon>Pezizomycotina</taxon>
        <taxon>Dothideomycetes</taxon>
        <taxon>Pleosporomycetidae</taxon>
        <taxon>Pleosporales</taxon>
        <taxon>Pleosporineae</taxon>
        <taxon>Cucurbitariaceae</taxon>
        <taxon>Cucurbitaria</taxon>
    </lineage>
</organism>
<feature type="compositionally biased region" description="Basic and acidic residues" evidence="1">
    <location>
        <begin position="38"/>
        <end position="64"/>
    </location>
</feature>
<dbReference type="OrthoDB" id="3360421at2759"/>
<reference evidence="3" key="1">
    <citation type="submission" date="2020-01" db="EMBL/GenBank/DDBJ databases">
        <authorList>
            <consortium name="DOE Joint Genome Institute"/>
            <person name="Haridas S."/>
            <person name="Albert R."/>
            <person name="Binder M."/>
            <person name="Bloem J."/>
            <person name="Labutti K."/>
            <person name="Salamov A."/>
            <person name="Andreopoulos B."/>
            <person name="Baker S.E."/>
            <person name="Barry K."/>
            <person name="Bills G."/>
            <person name="Bluhm B.H."/>
            <person name="Cannon C."/>
            <person name="Castanera R."/>
            <person name="Culley D.E."/>
            <person name="Daum C."/>
            <person name="Ezra D."/>
            <person name="Gonzalez J.B."/>
            <person name="Henrissat B."/>
            <person name="Kuo A."/>
            <person name="Liang C."/>
            <person name="Lipzen A."/>
            <person name="Lutzoni F."/>
            <person name="Magnuson J."/>
            <person name="Mondo S."/>
            <person name="Nolan M."/>
            <person name="Ohm R."/>
            <person name="Pangilinan J."/>
            <person name="Park H.-J."/>
            <person name="Ramirez L."/>
            <person name="Alfaro M."/>
            <person name="Sun H."/>
            <person name="Tritt A."/>
            <person name="Yoshinaga Y."/>
            <person name="Zwiers L.-H."/>
            <person name="Turgeon B.G."/>
            <person name="Goodwin S.B."/>
            <person name="Spatafora J.W."/>
            <person name="Crous P.W."/>
            <person name="Grigoriev I.V."/>
        </authorList>
    </citation>
    <scope>NUCLEOTIDE SEQUENCE</scope>
    <source>
        <strain evidence="3">CBS 394.84</strain>
    </source>
</reference>
<evidence type="ECO:0000313" key="3">
    <source>
        <dbReference type="EMBL" id="KAF1842727.1"/>
    </source>
</evidence>
<dbReference type="RefSeq" id="XP_040785290.1">
    <property type="nucleotide sequence ID" value="XM_040933626.1"/>
</dbReference>
<evidence type="ECO:0000313" key="4">
    <source>
        <dbReference type="Proteomes" id="UP000800039"/>
    </source>
</evidence>
<dbReference type="Pfam" id="PF11160">
    <property type="entry name" value="Hva1_TUDOR"/>
    <property type="match status" value="1"/>
</dbReference>
<feature type="region of interest" description="Disordered" evidence="1">
    <location>
        <begin position="1"/>
        <end position="192"/>
    </location>
</feature>
<feature type="domain" description="Hypervirulence associated protein TUDOR" evidence="2">
    <location>
        <begin position="177"/>
        <end position="236"/>
    </location>
</feature>
<dbReference type="Proteomes" id="UP000800039">
    <property type="component" value="Unassembled WGS sequence"/>
</dbReference>
<gene>
    <name evidence="3" type="ORF">K460DRAFT_367685</name>
</gene>
<comment type="caution">
    <text evidence="3">The sequence shown here is derived from an EMBL/GenBank/DDBJ whole genome shotgun (WGS) entry which is preliminary data.</text>
</comment>
<name>A0A9P4GC64_9PLEO</name>
<feature type="compositionally biased region" description="Polar residues" evidence="1">
    <location>
        <begin position="130"/>
        <end position="146"/>
    </location>
</feature>
<feature type="compositionally biased region" description="Acidic residues" evidence="1">
    <location>
        <begin position="149"/>
        <end position="161"/>
    </location>
</feature>
<feature type="compositionally biased region" description="Polar residues" evidence="1">
    <location>
        <begin position="28"/>
        <end position="37"/>
    </location>
</feature>
<feature type="compositionally biased region" description="Basic and acidic residues" evidence="1">
    <location>
        <begin position="76"/>
        <end position="100"/>
    </location>
</feature>
<protein>
    <recommendedName>
        <fullName evidence="2">Hypervirulence associated protein TUDOR domain-containing protein</fullName>
    </recommendedName>
</protein>
<dbReference type="InterPro" id="IPR021331">
    <property type="entry name" value="Hva1_TUDOR"/>
</dbReference>
<proteinExistence type="predicted"/>